<dbReference type="Pfam" id="PF02050">
    <property type="entry name" value="FliJ"/>
    <property type="match status" value="1"/>
</dbReference>
<dbReference type="InterPro" id="IPR053716">
    <property type="entry name" value="Flag_assembly_chemotaxis_eff"/>
</dbReference>
<keyword evidence="8" id="KW-0653">Protein transport</keyword>
<comment type="caution">
    <text evidence="12">The sequence shown here is derived from an EMBL/GenBank/DDBJ whole genome shotgun (WGS) entry which is preliminary data.</text>
</comment>
<evidence type="ECO:0000313" key="12">
    <source>
        <dbReference type="EMBL" id="RAZ75514.1"/>
    </source>
</evidence>
<dbReference type="GO" id="GO:0009288">
    <property type="term" value="C:bacterial-type flagellum"/>
    <property type="evidence" value="ECO:0007669"/>
    <property type="project" value="InterPro"/>
</dbReference>
<dbReference type="NCBIfam" id="TIGR02473">
    <property type="entry name" value="flagell_FliJ"/>
    <property type="match status" value="1"/>
</dbReference>
<dbReference type="GO" id="GO:0015031">
    <property type="term" value="P:protein transport"/>
    <property type="evidence" value="ECO:0007669"/>
    <property type="project" value="UniProtKB-KW"/>
</dbReference>
<reference evidence="12 13" key="1">
    <citation type="submission" date="2018-06" db="EMBL/GenBank/DDBJ databases">
        <title>The draft genome sequences of strains SCU63 and S1.</title>
        <authorList>
            <person name="Gan L."/>
        </authorList>
    </citation>
    <scope>NUCLEOTIDE SEQUENCE [LARGE SCALE GENOMIC DNA]</scope>
    <source>
        <strain evidence="12 13">SCU63</strain>
    </source>
</reference>
<dbReference type="AlphaFoldDB" id="A0A365KQY8"/>
<evidence type="ECO:0000256" key="10">
    <source>
        <dbReference type="ARBA" id="ARBA00023225"/>
    </source>
</evidence>
<dbReference type="GO" id="GO:0006935">
    <property type="term" value="P:chemotaxis"/>
    <property type="evidence" value="ECO:0007669"/>
    <property type="project" value="UniProtKB-KW"/>
</dbReference>
<comment type="similarity">
    <text evidence="2">Belongs to the FliJ family.</text>
</comment>
<evidence type="ECO:0000256" key="4">
    <source>
        <dbReference type="ARBA" id="ARBA00022448"/>
    </source>
</evidence>
<evidence type="ECO:0000256" key="3">
    <source>
        <dbReference type="ARBA" id="ARBA00020392"/>
    </source>
</evidence>
<feature type="coiled-coil region" evidence="11">
    <location>
        <begin position="67"/>
        <end position="108"/>
    </location>
</feature>
<keyword evidence="12" id="KW-0969">Cilium</keyword>
<organism evidence="12 13">
    <name type="scientific">Planococcus halotolerans</name>
    <dbReference type="NCBI Taxonomy" id="2233542"/>
    <lineage>
        <taxon>Bacteria</taxon>
        <taxon>Bacillati</taxon>
        <taxon>Bacillota</taxon>
        <taxon>Bacilli</taxon>
        <taxon>Bacillales</taxon>
        <taxon>Caryophanaceae</taxon>
        <taxon>Planococcus</taxon>
    </lineage>
</organism>
<evidence type="ECO:0000256" key="11">
    <source>
        <dbReference type="SAM" id="Coils"/>
    </source>
</evidence>
<evidence type="ECO:0000256" key="9">
    <source>
        <dbReference type="ARBA" id="ARBA00023136"/>
    </source>
</evidence>
<evidence type="ECO:0000256" key="6">
    <source>
        <dbReference type="ARBA" id="ARBA00022500"/>
    </source>
</evidence>
<keyword evidence="4" id="KW-0813">Transport</keyword>
<keyword evidence="13" id="KW-1185">Reference proteome</keyword>
<evidence type="ECO:0000256" key="7">
    <source>
        <dbReference type="ARBA" id="ARBA00022795"/>
    </source>
</evidence>
<evidence type="ECO:0000313" key="13">
    <source>
        <dbReference type="Proteomes" id="UP000251002"/>
    </source>
</evidence>
<accession>A0A365KQY8</accession>
<evidence type="ECO:0000256" key="5">
    <source>
        <dbReference type="ARBA" id="ARBA00022475"/>
    </source>
</evidence>
<keyword evidence="12" id="KW-0966">Cell projection</keyword>
<evidence type="ECO:0000256" key="2">
    <source>
        <dbReference type="ARBA" id="ARBA00010004"/>
    </source>
</evidence>
<evidence type="ECO:0000256" key="8">
    <source>
        <dbReference type="ARBA" id="ARBA00022927"/>
    </source>
</evidence>
<keyword evidence="11" id="KW-0175">Coiled coil</keyword>
<dbReference type="GO" id="GO:0044781">
    <property type="term" value="P:bacterial-type flagellum organization"/>
    <property type="evidence" value="ECO:0007669"/>
    <property type="project" value="UniProtKB-KW"/>
</dbReference>
<dbReference type="GO" id="GO:0071973">
    <property type="term" value="P:bacterial-type flagellum-dependent cell motility"/>
    <property type="evidence" value="ECO:0007669"/>
    <property type="project" value="InterPro"/>
</dbReference>
<dbReference type="InterPro" id="IPR012823">
    <property type="entry name" value="Flagell_FliJ"/>
</dbReference>
<keyword evidence="9" id="KW-0472">Membrane</keyword>
<dbReference type="EMBL" id="QLZR01000006">
    <property type="protein sequence ID" value="RAZ75514.1"/>
    <property type="molecule type" value="Genomic_DNA"/>
</dbReference>
<keyword evidence="5" id="KW-1003">Cell membrane</keyword>
<dbReference type="RefSeq" id="WP_112224324.1">
    <property type="nucleotide sequence ID" value="NZ_CP047673.1"/>
</dbReference>
<keyword evidence="12" id="KW-0282">Flagellum</keyword>
<evidence type="ECO:0000256" key="1">
    <source>
        <dbReference type="ARBA" id="ARBA00004413"/>
    </source>
</evidence>
<sequence>MTQFNFRFQKILELKENEKGFAQVQMADAIKKEQAGYQKSRAITDKLAEAEHLKREKQQGGINVGELQKLEMYINQLQEQSMVTNRELEFLQGNVTRTQNQLQQKAQEEKTWGSLKEQELSKFQDEKKVQEQNFFDELASTRFYRTSKAITAERG</sequence>
<dbReference type="Gene3D" id="1.10.287.1700">
    <property type="match status" value="1"/>
</dbReference>
<keyword evidence="10" id="KW-1006">Bacterial flagellum protein export</keyword>
<protein>
    <recommendedName>
        <fullName evidence="3">Flagellar FliJ protein</fullName>
    </recommendedName>
</protein>
<dbReference type="Proteomes" id="UP000251002">
    <property type="component" value="Unassembled WGS sequence"/>
</dbReference>
<name>A0A365KQY8_9BACL</name>
<gene>
    <name evidence="12" type="primary">fliJ</name>
    <name evidence="12" type="ORF">DP120_14190</name>
</gene>
<keyword evidence="7" id="KW-1005">Bacterial flagellum biogenesis</keyword>
<dbReference type="GO" id="GO:0005886">
    <property type="term" value="C:plasma membrane"/>
    <property type="evidence" value="ECO:0007669"/>
    <property type="project" value="UniProtKB-SubCell"/>
</dbReference>
<proteinExistence type="inferred from homology"/>
<comment type="subcellular location">
    <subcellularLocation>
        <location evidence="1">Cell membrane</location>
        <topology evidence="1">Peripheral membrane protein</topology>
        <orientation evidence="1">Cytoplasmic side</orientation>
    </subcellularLocation>
</comment>
<keyword evidence="6" id="KW-0145">Chemotaxis</keyword>